<gene>
    <name evidence="2" type="ORF">DR999_PMT17471</name>
</gene>
<dbReference type="AlphaFoldDB" id="A0A4D9DS85"/>
<reference evidence="2 3" key="1">
    <citation type="submission" date="2019-04" db="EMBL/GenBank/DDBJ databases">
        <title>Draft genome of the big-headed turtle Platysternon megacephalum.</title>
        <authorList>
            <person name="Gong S."/>
        </authorList>
    </citation>
    <scope>NUCLEOTIDE SEQUENCE [LARGE SCALE GENOMIC DNA]</scope>
    <source>
        <strain evidence="2">DO16091913</strain>
        <tissue evidence="2">Muscle</tissue>
    </source>
</reference>
<dbReference type="Proteomes" id="UP000297703">
    <property type="component" value="Unassembled WGS sequence"/>
</dbReference>
<evidence type="ECO:0000256" key="1">
    <source>
        <dbReference type="SAM" id="MobiDB-lite"/>
    </source>
</evidence>
<evidence type="ECO:0000313" key="2">
    <source>
        <dbReference type="EMBL" id="TFK00421.1"/>
    </source>
</evidence>
<comment type="caution">
    <text evidence="2">The sequence shown here is derived from an EMBL/GenBank/DDBJ whole genome shotgun (WGS) entry which is preliminary data.</text>
</comment>
<accession>A0A4D9DS85</accession>
<protein>
    <submittedName>
        <fullName evidence="2">Uncharacterized protein</fullName>
    </submittedName>
</protein>
<reference evidence="2 3" key="2">
    <citation type="submission" date="2019-04" db="EMBL/GenBank/DDBJ databases">
        <title>The genome sequence of big-headed turtle.</title>
        <authorList>
            <person name="Gong S."/>
        </authorList>
    </citation>
    <scope>NUCLEOTIDE SEQUENCE [LARGE SCALE GENOMIC DNA]</scope>
    <source>
        <strain evidence="2">DO16091913</strain>
        <tissue evidence="2">Muscle</tissue>
    </source>
</reference>
<feature type="region of interest" description="Disordered" evidence="1">
    <location>
        <begin position="102"/>
        <end position="124"/>
    </location>
</feature>
<sequence length="124" mass="13377">MPPLPSSPMPDPSILPLIPEALCFPINLPPKPGAVCPYTPFLPYQGSPLAWNYVGPHSPFSLYQGPAFSPSLLGTLCPPPFPHCYSTPTSLQLLLLLGHAAHESETRPSPRSLTPKERLLKKSG</sequence>
<dbReference type="EMBL" id="QXTE01000271">
    <property type="protein sequence ID" value="TFK00421.1"/>
    <property type="molecule type" value="Genomic_DNA"/>
</dbReference>
<organism evidence="2 3">
    <name type="scientific">Platysternon megacephalum</name>
    <name type="common">big-headed turtle</name>
    <dbReference type="NCBI Taxonomy" id="55544"/>
    <lineage>
        <taxon>Eukaryota</taxon>
        <taxon>Metazoa</taxon>
        <taxon>Chordata</taxon>
        <taxon>Craniata</taxon>
        <taxon>Vertebrata</taxon>
        <taxon>Euteleostomi</taxon>
        <taxon>Archelosauria</taxon>
        <taxon>Testudinata</taxon>
        <taxon>Testudines</taxon>
        <taxon>Cryptodira</taxon>
        <taxon>Durocryptodira</taxon>
        <taxon>Testudinoidea</taxon>
        <taxon>Platysternidae</taxon>
        <taxon>Platysternon</taxon>
    </lineage>
</organism>
<evidence type="ECO:0000313" key="3">
    <source>
        <dbReference type="Proteomes" id="UP000297703"/>
    </source>
</evidence>
<proteinExistence type="predicted"/>
<name>A0A4D9DS85_9SAUR</name>
<keyword evidence="3" id="KW-1185">Reference proteome</keyword>